<feature type="transmembrane region" description="Helical" evidence="2">
    <location>
        <begin position="25"/>
        <end position="45"/>
    </location>
</feature>
<reference evidence="3" key="1">
    <citation type="submission" date="2014-05" db="EMBL/GenBank/DDBJ databases">
        <authorList>
            <person name="Chronopoulou M."/>
        </authorList>
    </citation>
    <scope>NUCLEOTIDE SEQUENCE</scope>
    <source>
        <tissue evidence="3">Whole organism</tissue>
    </source>
</reference>
<keyword evidence="2" id="KW-1133">Transmembrane helix</keyword>
<feature type="compositionally biased region" description="Low complexity" evidence="1">
    <location>
        <begin position="59"/>
        <end position="74"/>
    </location>
</feature>
<accession>A0A0K2UGE0</accession>
<name>A0A0K2UGE0_LEPSM</name>
<proteinExistence type="predicted"/>
<feature type="non-terminal residue" evidence="3">
    <location>
        <position position="1"/>
    </location>
</feature>
<evidence type="ECO:0000256" key="2">
    <source>
        <dbReference type="SAM" id="Phobius"/>
    </source>
</evidence>
<organism evidence="3">
    <name type="scientific">Lepeophtheirus salmonis</name>
    <name type="common">Salmon louse</name>
    <name type="synonym">Caligus salmonis</name>
    <dbReference type="NCBI Taxonomy" id="72036"/>
    <lineage>
        <taxon>Eukaryota</taxon>
        <taxon>Metazoa</taxon>
        <taxon>Ecdysozoa</taxon>
        <taxon>Arthropoda</taxon>
        <taxon>Crustacea</taxon>
        <taxon>Multicrustacea</taxon>
        <taxon>Hexanauplia</taxon>
        <taxon>Copepoda</taxon>
        <taxon>Siphonostomatoida</taxon>
        <taxon>Caligidae</taxon>
        <taxon>Lepeophtheirus</taxon>
    </lineage>
</organism>
<evidence type="ECO:0000256" key="1">
    <source>
        <dbReference type="SAM" id="MobiDB-lite"/>
    </source>
</evidence>
<keyword evidence="2" id="KW-0472">Membrane</keyword>
<dbReference type="AlphaFoldDB" id="A0A0K2UGE0"/>
<keyword evidence="2" id="KW-0812">Transmembrane</keyword>
<feature type="region of interest" description="Disordered" evidence="1">
    <location>
        <begin position="55"/>
        <end position="74"/>
    </location>
</feature>
<evidence type="ECO:0000313" key="3">
    <source>
        <dbReference type="EMBL" id="CDW37288.1"/>
    </source>
</evidence>
<dbReference type="EMBL" id="HACA01019927">
    <property type="protein sequence ID" value="CDW37288.1"/>
    <property type="molecule type" value="Transcribed_RNA"/>
</dbReference>
<protein>
    <submittedName>
        <fullName evidence="3">Uncharacterized protein</fullName>
    </submittedName>
</protein>
<sequence length="74" mass="8520">LLFINKCRFKNKRGKKFNIFKSETFQNLNFLYLSFLCVLSFSPFIPPSLPPPHHPAPFTPTSHPPTHFSLTSLS</sequence>